<protein>
    <submittedName>
        <fullName evidence="1">Uncharacterized protein</fullName>
    </submittedName>
</protein>
<organism evidence="1 2">
    <name type="scientific">Dysgonomonas capnocytophagoides</name>
    <dbReference type="NCBI Taxonomy" id="45254"/>
    <lineage>
        <taxon>Bacteria</taxon>
        <taxon>Pseudomonadati</taxon>
        <taxon>Bacteroidota</taxon>
        <taxon>Bacteroidia</taxon>
        <taxon>Bacteroidales</taxon>
        <taxon>Dysgonomonadaceae</taxon>
        <taxon>Dysgonomonas</taxon>
    </lineage>
</organism>
<dbReference type="Proteomes" id="UP000297861">
    <property type="component" value="Unassembled WGS sequence"/>
</dbReference>
<sequence length="59" mass="7093">MSNKLSYEDYYHQTSEIKSHIQSLKTGEFKDHEQTKLKVSELNKELVRLESKYRYQGLI</sequence>
<reference evidence="1 2" key="1">
    <citation type="submission" date="2019-03" db="EMBL/GenBank/DDBJ databases">
        <title>San Antonio Military Medical Center submission to MRSN (WRAIR), pending publication.</title>
        <authorList>
            <person name="Blyth D.M."/>
            <person name="Mccarthy S.L."/>
            <person name="Schall S.E."/>
            <person name="Stam J.A."/>
            <person name="Ong A.C."/>
            <person name="Mcgann P.T."/>
        </authorList>
    </citation>
    <scope>NUCLEOTIDE SEQUENCE [LARGE SCALE GENOMIC DNA]</scope>
    <source>
        <strain evidence="1 2">MRSN571793</strain>
    </source>
</reference>
<comment type="caution">
    <text evidence="1">The sequence shown here is derived from an EMBL/GenBank/DDBJ whole genome shotgun (WGS) entry which is preliminary data.</text>
</comment>
<evidence type="ECO:0000313" key="1">
    <source>
        <dbReference type="EMBL" id="TFD96392.1"/>
    </source>
</evidence>
<keyword evidence="2" id="KW-1185">Reference proteome</keyword>
<proteinExistence type="predicted"/>
<dbReference type="RefSeq" id="WP_134436264.1">
    <property type="nucleotide sequence ID" value="NZ_SOML01000005.1"/>
</dbReference>
<accession>A0A4Y8L4G7</accession>
<dbReference type="EMBL" id="SOML01000005">
    <property type="protein sequence ID" value="TFD96392.1"/>
    <property type="molecule type" value="Genomic_DNA"/>
</dbReference>
<evidence type="ECO:0000313" key="2">
    <source>
        <dbReference type="Proteomes" id="UP000297861"/>
    </source>
</evidence>
<dbReference type="AlphaFoldDB" id="A0A4Y8L4G7"/>
<gene>
    <name evidence="1" type="ORF">E2605_09480</name>
</gene>
<name>A0A4Y8L4G7_9BACT</name>